<keyword evidence="2" id="KW-1185">Reference proteome</keyword>
<evidence type="ECO:0000313" key="2">
    <source>
        <dbReference type="Proteomes" id="UP000000683"/>
    </source>
</evidence>
<dbReference type="AlphaFoldDB" id="F5ZBU1"/>
<dbReference type="HOGENOM" id="CLU_144607_0_0_6"/>
<name>F5ZBU1_ALTNA</name>
<accession>F5ZBU1</accession>
<reference evidence="1 2" key="1">
    <citation type="journal article" date="2011" name="J. Bacteriol.">
        <title>Complete genome sequence of the polycyclic aromatic hydrocarbon-degrading bacterium Alteromonas sp. strain SN2.</title>
        <authorList>
            <person name="Jin H.M."/>
            <person name="Jeong H."/>
            <person name="Moon E.J."/>
            <person name="Math R.K."/>
            <person name="Lee K."/>
            <person name="Kim H.J."/>
            <person name="Jeon C.O."/>
            <person name="Oh T.K."/>
            <person name="Kim J.F."/>
        </authorList>
    </citation>
    <scope>NUCLEOTIDE SEQUENCE [LARGE SCALE GENOMIC DNA]</scope>
    <source>
        <strain evidence="2">JCM 17741 / KACC 18427 / KCTC 11700BP / SN2</strain>
    </source>
</reference>
<gene>
    <name evidence="1" type="ordered locus">ambt_02330</name>
</gene>
<organism evidence="1 2">
    <name type="scientific">Alteromonas naphthalenivorans</name>
    <dbReference type="NCBI Taxonomy" id="715451"/>
    <lineage>
        <taxon>Bacteria</taxon>
        <taxon>Pseudomonadati</taxon>
        <taxon>Pseudomonadota</taxon>
        <taxon>Gammaproteobacteria</taxon>
        <taxon>Alteromonadales</taxon>
        <taxon>Alteromonadaceae</taxon>
        <taxon>Alteromonas/Salinimonas group</taxon>
        <taxon>Alteromonas</taxon>
    </lineage>
</organism>
<dbReference type="KEGG" id="alt:ambt_02330"/>
<protein>
    <recommendedName>
        <fullName evidence="3">STAS/SEC14 domain-containing protein</fullName>
    </recommendedName>
</protein>
<dbReference type="RefSeq" id="WP_013782962.1">
    <property type="nucleotide sequence ID" value="NC_015554.1"/>
</dbReference>
<proteinExistence type="predicted"/>
<dbReference type="Proteomes" id="UP000000683">
    <property type="component" value="Chromosome"/>
</dbReference>
<sequence length="148" mass="16433">MVPSNIHTIGKNTSHAETKHAEYDIELIGNVLRVDGRGVVNEEILKQYHEDVKDIVISLKGQKWGFLGFVQGTGILTPAAESTLIDSIKLRKIYGMSACALVVANADIPALVQSQFERVYLAADIDYFFCVDEKEGLAWLASKECKYK</sequence>
<evidence type="ECO:0000313" key="1">
    <source>
        <dbReference type="EMBL" id="AEF02020.1"/>
    </source>
</evidence>
<dbReference type="EMBL" id="CP002339">
    <property type="protein sequence ID" value="AEF02020.1"/>
    <property type="molecule type" value="Genomic_DNA"/>
</dbReference>
<evidence type="ECO:0008006" key="3">
    <source>
        <dbReference type="Google" id="ProtNLM"/>
    </source>
</evidence>